<dbReference type="InterPro" id="IPR017665">
    <property type="entry name" value="Guanylate_kinase"/>
</dbReference>
<evidence type="ECO:0000256" key="11">
    <source>
        <dbReference type="ARBA" id="ARBA00030128"/>
    </source>
</evidence>
<evidence type="ECO:0000256" key="13">
    <source>
        <dbReference type="HAMAP-Rule" id="MF_00328"/>
    </source>
</evidence>
<evidence type="ECO:0000256" key="6">
    <source>
        <dbReference type="ARBA" id="ARBA00022490"/>
    </source>
</evidence>
<dbReference type="InterPro" id="IPR020590">
    <property type="entry name" value="Guanylate_kinase_CS"/>
</dbReference>
<evidence type="ECO:0000256" key="5">
    <source>
        <dbReference type="ARBA" id="ARBA00016296"/>
    </source>
</evidence>
<dbReference type="PANTHER" id="PTHR23117:SF13">
    <property type="entry name" value="GUANYLATE KINASE"/>
    <property type="match status" value="1"/>
</dbReference>
<dbReference type="GO" id="GO:0005524">
    <property type="term" value="F:ATP binding"/>
    <property type="evidence" value="ECO:0007669"/>
    <property type="project" value="UniProtKB-UniRule"/>
</dbReference>
<sequence length="228" mass="25868">MTESAKTIARTERIGLLCMVSGPTASGKTTVCRKARDHDDCVYSISCTTRAPREGEVDGVDYHFLDKDDFIQRTAQGDFLEWATVHGNYYGTLKSEVVAHLEAGRDVVMDIDIQGAQLIRATEDPFIRNALVDVFILPPSMDEIKNRLFGRGTETDDQMRLRLYNALDEMKHWREYRYAIVSDTPEADFDRFRTILNGERMRACRMRTPAGLVGNIPTDLPQELITAE</sequence>
<dbReference type="RefSeq" id="WP_164363173.1">
    <property type="nucleotide sequence ID" value="NZ_CP066776.1"/>
</dbReference>
<dbReference type="InterPro" id="IPR008144">
    <property type="entry name" value="Guanylate_kin-like_dom"/>
</dbReference>
<dbReference type="KEGG" id="soa:G3M56_002960"/>
<comment type="function">
    <text evidence="1 13">Essential for recycling GMP and indirectly, cGMP.</text>
</comment>
<dbReference type="GO" id="GO:0004385">
    <property type="term" value="F:GMP kinase activity"/>
    <property type="evidence" value="ECO:0007669"/>
    <property type="project" value="UniProtKB-UniRule"/>
</dbReference>
<dbReference type="PROSITE" id="PS00856">
    <property type="entry name" value="GUANYLATE_KINASE_1"/>
    <property type="match status" value="1"/>
</dbReference>
<evidence type="ECO:0000256" key="10">
    <source>
        <dbReference type="ARBA" id="ARBA00022840"/>
    </source>
</evidence>
<dbReference type="PROSITE" id="PS50052">
    <property type="entry name" value="GUANYLATE_KINASE_2"/>
    <property type="match status" value="1"/>
</dbReference>
<dbReference type="NCBIfam" id="TIGR03263">
    <property type="entry name" value="guanyl_kin"/>
    <property type="match status" value="1"/>
</dbReference>
<evidence type="ECO:0000256" key="2">
    <source>
        <dbReference type="ARBA" id="ARBA00004496"/>
    </source>
</evidence>
<accession>A0A6B3LAN8</accession>
<dbReference type="AlphaFoldDB" id="A0A6B3LAN8"/>
<evidence type="ECO:0000256" key="4">
    <source>
        <dbReference type="ARBA" id="ARBA00012961"/>
    </source>
</evidence>
<evidence type="ECO:0000256" key="9">
    <source>
        <dbReference type="ARBA" id="ARBA00022777"/>
    </source>
</evidence>
<dbReference type="Pfam" id="PF00625">
    <property type="entry name" value="Guanylate_kin"/>
    <property type="match status" value="1"/>
</dbReference>
<dbReference type="SMART" id="SM00072">
    <property type="entry name" value="GuKc"/>
    <property type="match status" value="1"/>
</dbReference>
<proteinExistence type="inferred from homology"/>
<dbReference type="PANTHER" id="PTHR23117">
    <property type="entry name" value="GUANYLATE KINASE-RELATED"/>
    <property type="match status" value="1"/>
</dbReference>
<comment type="catalytic activity">
    <reaction evidence="12 13">
        <text>GMP + ATP = GDP + ADP</text>
        <dbReference type="Rhea" id="RHEA:20780"/>
        <dbReference type="ChEBI" id="CHEBI:30616"/>
        <dbReference type="ChEBI" id="CHEBI:58115"/>
        <dbReference type="ChEBI" id="CHEBI:58189"/>
        <dbReference type="ChEBI" id="CHEBI:456216"/>
        <dbReference type="EC" id="2.7.4.8"/>
    </reaction>
</comment>
<keyword evidence="9 13" id="KW-0418">Kinase</keyword>
<evidence type="ECO:0000313" key="15">
    <source>
        <dbReference type="Proteomes" id="UP000475117"/>
    </source>
</evidence>
<dbReference type="HAMAP" id="MF_00328">
    <property type="entry name" value="Guanylate_kinase"/>
    <property type="match status" value="1"/>
</dbReference>
<evidence type="ECO:0000256" key="8">
    <source>
        <dbReference type="ARBA" id="ARBA00022741"/>
    </source>
</evidence>
<dbReference type="EC" id="2.7.4.8" evidence="4 13"/>
<keyword evidence="10 13" id="KW-0067">ATP-binding</keyword>
<keyword evidence="15" id="KW-1185">Reference proteome</keyword>
<dbReference type="EMBL" id="CP066776">
    <property type="protein sequence ID" value="QQL45564.1"/>
    <property type="molecule type" value="Genomic_DNA"/>
</dbReference>
<comment type="similarity">
    <text evidence="3 13">Belongs to the guanylate kinase family.</text>
</comment>
<dbReference type="Proteomes" id="UP000475117">
    <property type="component" value="Chromosome"/>
</dbReference>
<keyword evidence="6 13" id="KW-0963">Cytoplasm</keyword>
<evidence type="ECO:0000256" key="3">
    <source>
        <dbReference type="ARBA" id="ARBA00005790"/>
    </source>
</evidence>
<protein>
    <recommendedName>
        <fullName evidence="5 13">Guanylate kinase</fullName>
        <ecNumber evidence="4 13">2.7.4.8</ecNumber>
    </recommendedName>
    <alternativeName>
        <fullName evidence="11 13">GMP kinase</fullName>
    </alternativeName>
</protein>
<dbReference type="InterPro" id="IPR008145">
    <property type="entry name" value="GK/Ca_channel_bsu"/>
</dbReference>
<evidence type="ECO:0000313" key="14">
    <source>
        <dbReference type="EMBL" id="QQL45564.1"/>
    </source>
</evidence>
<dbReference type="InterPro" id="IPR027417">
    <property type="entry name" value="P-loop_NTPase"/>
</dbReference>
<name>A0A6B3LAN8_9BACT</name>
<feature type="binding site" evidence="13">
    <location>
        <begin position="22"/>
        <end position="29"/>
    </location>
    <ligand>
        <name>ATP</name>
        <dbReference type="ChEBI" id="CHEBI:30616"/>
    </ligand>
</feature>
<dbReference type="Gene3D" id="3.30.63.10">
    <property type="entry name" value="Guanylate Kinase phosphate binding domain"/>
    <property type="match status" value="1"/>
</dbReference>
<dbReference type="Gene3D" id="3.40.50.300">
    <property type="entry name" value="P-loop containing nucleotide triphosphate hydrolases"/>
    <property type="match status" value="1"/>
</dbReference>
<organism evidence="14 15">
    <name type="scientific">Sulfuriroseicoccus oceanibius</name>
    <dbReference type="NCBI Taxonomy" id="2707525"/>
    <lineage>
        <taxon>Bacteria</taxon>
        <taxon>Pseudomonadati</taxon>
        <taxon>Verrucomicrobiota</taxon>
        <taxon>Verrucomicrobiia</taxon>
        <taxon>Verrucomicrobiales</taxon>
        <taxon>Verrucomicrobiaceae</taxon>
        <taxon>Sulfuriroseicoccus</taxon>
    </lineage>
</organism>
<evidence type="ECO:0000256" key="1">
    <source>
        <dbReference type="ARBA" id="ARBA00003531"/>
    </source>
</evidence>
<gene>
    <name evidence="13 14" type="primary">gmk</name>
    <name evidence="14" type="ORF">G3M56_002960</name>
</gene>
<keyword evidence="8 13" id="KW-0547">Nucleotide-binding</keyword>
<evidence type="ECO:0000256" key="7">
    <source>
        <dbReference type="ARBA" id="ARBA00022679"/>
    </source>
</evidence>
<dbReference type="FunFam" id="3.30.63.10:FF:000005">
    <property type="entry name" value="Guanylate kinase"/>
    <property type="match status" value="1"/>
</dbReference>
<evidence type="ECO:0000256" key="12">
    <source>
        <dbReference type="ARBA" id="ARBA00048594"/>
    </source>
</evidence>
<comment type="subcellular location">
    <subcellularLocation>
        <location evidence="2 13">Cytoplasm</location>
    </subcellularLocation>
</comment>
<dbReference type="GO" id="GO:0005829">
    <property type="term" value="C:cytosol"/>
    <property type="evidence" value="ECO:0007669"/>
    <property type="project" value="TreeGrafter"/>
</dbReference>
<dbReference type="SUPFAM" id="SSF52540">
    <property type="entry name" value="P-loop containing nucleoside triphosphate hydrolases"/>
    <property type="match status" value="1"/>
</dbReference>
<keyword evidence="7 13" id="KW-0808">Transferase</keyword>
<dbReference type="CDD" id="cd00071">
    <property type="entry name" value="GMPK"/>
    <property type="match status" value="1"/>
</dbReference>
<reference evidence="14 15" key="1">
    <citation type="submission" date="2020-12" db="EMBL/GenBank/DDBJ databases">
        <title>Sulforoseuscoccus oceanibium gen. nov., sp. nov., a representative of the phylum Verrucomicrobia with special cytoplasmic membrane, and proposal of Sulforoseuscoccusaceae fam. nov.</title>
        <authorList>
            <person name="Xi F."/>
        </authorList>
    </citation>
    <scope>NUCLEOTIDE SEQUENCE [LARGE SCALE GENOMIC DNA]</scope>
    <source>
        <strain evidence="14 15">T37</strain>
    </source>
</reference>